<reference evidence="2" key="1">
    <citation type="submission" date="2023-01" db="EMBL/GenBank/DDBJ databases">
        <title>Genome assembly of the deep-sea coral Lophelia pertusa.</title>
        <authorList>
            <person name="Herrera S."/>
            <person name="Cordes E."/>
        </authorList>
    </citation>
    <scope>NUCLEOTIDE SEQUENCE</scope>
    <source>
        <strain evidence="2">USNM1676648</strain>
        <tissue evidence="2">Polyp</tissue>
    </source>
</reference>
<dbReference type="EMBL" id="MU825396">
    <property type="protein sequence ID" value="KAJ7394737.1"/>
    <property type="molecule type" value="Genomic_DNA"/>
</dbReference>
<protein>
    <submittedName>
        <fullName evidence="2">Uncharacterized protein</fullName>
    </submittedName>
</protein>
<organism evidence="2 3">
    <name type="scientific">Desmophyllum pertusum</name>
    <dbReference type="NCBI Taxonomy" id="174260"/>
    <lineage>
        <taxon>Eukaryota</taxon>
        <taxon>Metazoa</taxon>
        <taxon>Cnidaria</taxon>
        <taxon>Anthozoa</taxon>
        <taxon>Hexacorallia</taxon>
        <taxon>Scleractinia</taxon>
        <taxon>Caryophylliina</taxon>
        <taxon>Caryophylliidae</taxon>
        <taxon>Desmophyllum</taxon>
    </lineage>
</organism>
<name>A0A9X0DBS4_9CNID</name>
<accession>A0A9X0DBS4</accession>
<comment type="caution">
    <text evidence="2">The sequence shown here is derived from an EMBL/GenBank/DDBJ whole genome shotgun (WGS) entry which is preliminary data.</text>
</comment>
<evidence type="ECO:0000256" key="1">
    <source>
        <dbReference type="SAM" id="MobiDB-lite"/>
    </source>
</evidence>
<keyword evidence="3" id="KW-1185">Reference proteome</keyword>
<feature type="region of interest" description="Disordered" evidence="1">
    <location>
        <begin position="61"/>
        <end position="90"/>
    </location>
</feature>
<evidence type="ECO:0000313" key="3">
    <source>
        <dbReference type="Proteomes" id="UP001163046"/>
    </source>
</evidence>
<feature type="compositionally biased region" description="Basic and acidic residues" evidence="1">
    <location>
        <begin position="61"/>
        <end position="77"/>
    </location>
</feature>
<feature type="compositionally biased region" description="Polar residues" evidence="1">
    <location>
        <begin position="78"/>
        <end position="89"/>
    </location>
</feature>
<proteinExistence type="predicted"/>
<dbReference type="Proteomes" id="UP001163046">
    <property type="component" value="Unassembled WGS sequence"/>
</dbReference>
<sequence length="124" mass="13677">MQHAVTTTIWMIAKVSRRRPSKKESHLLKKLEYASVVSALGMYPKGAKTEMCARCMPHPTVLHDDTKSAPKNNEDQVSKQSARVSQSEEATCSCTSTCNATRASNASDAITNQQPITRSLHLPY</sequence>
<feature type="region of interest" description="Disordered" evidence="1">
    <location>
        <begin position="104"/>
        <end position="124"/>
    </location>
</feature>
<gene>
    <name evidence="2" type="ORF">OS493_000566</name>
</gene>
<dbReference type="AlphaFoldDB" id="A0A9X0DBS4"/>
<evidence type="ECO:0000313" key="2">
    <source>
        <dbReference type="EMBL" id="KAJ7394737.1"/>
    </source>
</evidence>
<feature type="compositionally biased region" description="Polar residues" evidence="1">
    <location>
        <begin position="105"/>
        <end position="117"/>
    </location>
</feature>